<sequence length="108" mass="12419">MAGHGRSTDWLVEVHVDRRWYELRRSPEPIPAPGRPRTRALDVDSLLLGRGPGPQVDLDLSPDHGVSRRHARLVRRREDWWVEDLSSHNGTWVSLDGLRCRAGRSARR</sequence>
<dbReference type="RefSeq" id="WP_343875129.1">
    <property type="nucleotide sequence ID" value="NZ_BAAAIX010000028.1"/>
</dbReference>
<keyword evidence="1" id="KW-0597">Phosphoprotein</keyword>
<name>A0ABW4RRR1_9ACTN</name>
<dbReference type="Gene3D" id="2.60.200.20">
    <property type="match status" value="1"/>
</dbReference>
<dbReference type="SUPFAM" id="SSF49879">
    <property type="entry name" value="SMAD/FHA domain"/>
    <property type="match status" value="1"/>
</dbReference>
<gene>
    <name evidence="3" type="ORF">ACFSCS_01625</name>
</gene>
<organism evidence="3 4">
    <name type="scientific">Luteococcus peritonei</name>
    <dbReference type="NCBI Taxonomy" id="88874"/>
    <lineage>
        <taxon>Bacteria</taxon>
        <taxon>Bacillati</taxon>
        <taxon>Actinomycetota</taxon>
        <taxon>Actinomycetes</taxon>
        <taxon>Propionibacteriales</taxon>
        <taxon>Propionibacteriaceae</taxon>
        <taxon>Luteococcus</taxon>
    </lineage>
</organism>
<dbReference type="InterPro" id="IPR008984">
    <property type="entry name" value="SMAD_FHA_dom_sf"/>
</dbReference>
<dbReference type="PROSITE" id="PS50006">
    <property type="entry name" value="FHA_DOMAIN"/>
    <property type="match status" value="1"/>
</dbReference>
<dbReference type="Proteomes" id="UP001597326">
    <property type="component" value="Unassembled WGS sequence"/>
</dbReference>
<dbReference type="Pfam" id="PF00498">
    <property type="entry name" value="FHA"/>
    <property type="match status" value="1"/>
</dbReference>
<proteinExistence type="predicted"/>
<comment type="caution">
    <text evidence="3">The sequence shown here is derived from an EMBL/GenBank/DDBJ whole genome shotgun (WGS) entry which is preliminary data.</text>
</comment>
<keyword evidence="4" id="KW-1185">Reference proteome</keyword>
<evidence type="ECO:0000259" key="2">
    <source>
        <dbReference type="PROSITE" id="PS50006"/>
    </source>
</evidence>
<dbReference type="InterPro" id="IPR000253">
    <property type="entry name" value="FHA_dom"/>
</dbReference>
<reference evidence="4" key="1">
    <citation type="journal article" date="2019" name="Int. J. Syst. Evol. Microbiol.">
        <title>The Global Catalogue of Microorganisms (GCM) 10K type strain sequencing project: providing services to taxonomists for standard genome sequencing and annotation.</title>
        <authorList>
            <consortium name="The Broad Institute Genomics Platform"/>
            <consortium name="The Broad Institute Genome Sequencing Center for Infectious Disease"/>
            <person name="Wu L."/>
            <person name="Ma J."/>
        </authorList>
    </citation>
    <scope>NUCLEOTIDE SEQUENCE [LARGE SCALE GENOMIC DNA]</scope>
    <source>
        <strain evidence="4">CAIM 431</strain>
    </source>
</reference>
<dbReference type="EMBL" id="JBHUFZ010000005">
    <property type="protein sequence ID" value="MFD1888886.1"/>
    <property type="molecule type" value="Genomic_DNA"/>
</dbReference>
<evidence type="ECO:0000313" key="3">
    <source>
        <dbReference type="EMBL" id="MFD1888886.1"/>
    </source>
</evidence>
<evidence type="ECO:0000256" key="1">
    <source>
        <dbReference type="ARBA" id="ARBA00022553"/>
    </source>
</evidence>
<feature type="domain" description="FHA" evidence="2">
    <location>
        <begin position="46"/>
        <end position="98"/>
    </location>
</feature>
<evidence type="ECO:0000313" key="4">
    <source>
        <dbReference type="Proteomes" id="UP001597326"/>
    </source>
</evidence>
<protein>
    <submittedName>
        <fullName evidence="3">FHA domain-containing protein</fullName>
    </submittedName>
</protein>
<dbReference type="SMART" id="SM00240">
    <property type="entry name" value="FHA"/>
    <property type="match status" value="1"/>
</dbReference>
<accession>A0ABW4RRR1</accession>